<keyword evidence="1" id="KW-1133">Transmembrane helix</keyword>
<dbReference type="AlphaFoldDB" id="A0A380CCB0"/>
<gene>
    <name evidence="4" type="ORF">NCTC12413_01018</name>
    <name evidence="3" type="ORF">SAR03_23820</name>
</gene>
<evidence type="ECO:0000256" key="1">
    <source>
        <dbReference type="SAM" id="Phobius"/>
    </source>
</evidence>
<keyword evidence="6" id="KW-1185">Reference proteome</keyword>
<feature type="transmembrane region" description="Helical" evidence="1">
    <location>
        <begin position="129"/>
        <end position="149"/>
    </location>
</feature>
<keyword evidence="1" id="KW-0472">Membrane</keyword>
<evidence type="ECO:0000313" key="3">
    <source>
        <dbReference type="EMBL" id="GEQ01345.1"/>
    </source>
</evidence>
<accession>A0A380CCB0</accession>
<evidence type="ECO:0000256" key="2">
    <source>
        <dbReference type="SAM" id="SignalP"/>
    </source>
</evidence>
<keyword evidence="1" id="KW-0812">Transmembrane</keyword>
<dbReference type="Proteomes" id="UP000321598">
    <property type="component" value="Unassembled WGS sequence"/>
</dbReference>
<keyword evidence="2" id="KW-0732">Signal</keyword>
<name>A0A380CCB0_9STAP</name>
<reference evidence="3 6" key="2">
    <citation type="submission" date="2019-07" db="EMBL/GenBank/DDBJ databases">
        <title>Whole genome shotgun sequence of Staphylococcus arlettae NBRC 109765.</title>
        <authorList>
            <person name="Hosoyama A."/>
            <person name="Uohara A."/>
            <person name="Ohji S."/>
            <person name="Ichikawa N."/>
        </authorList>
    </citation>
    <scope>NUCLEOTIDE SEQUENCE [LARGE SCALE GENOMIC DNA]</scope>
    <source>
        <strain evidence="3 6">NBRC 109765</strain>
    </source>
</reference>
<feature type="chain" id="PRO_5039040914" description="Lipoprotein" evidence="2">
    <location>
        <begin position="19"/>
        <end position="155"/>
    </location>
</feature>
<dbReference type="EMBL" id="BKAV01000034">
    <property type="protein sequence ID" value="GEQ01345.1"/>
    <property type="molecule type" value="Genomic_DNA"/>
</dbReference>
<evidence type="ECO:0000313" key="5">
    <source>
        <dbReference type="Proteomes" id="UP000254956"/>
    </source>
</evidence>
<dbReference type="RefSeq" id="WP_103388783.1">
    <property type="nucleotide sequence ID" value="NZ_BKAV01000034.1"/>
</dbReference>
<reference evidence="4 5" key="1">
    <citation type="submission" date="2018-06" db="EMBL/GenBank/DDBJ databases">
        <authorList>
            <consortium name="Pathogen Informatics"/>
            <person name="Doyle S."/>
        </authorList>
    </citation>
    <scope>NUCLEOTIDE SEQUENCE [LARGE SCALE GENOMIC DNA]</scope>
    <source>
        <strain evidence="4 5">NCTC12413</strain>
    </source>
</reference>
<protein>
    <recommendedName>
        <fullName evidence="7">Lipoprotein</fullName>
    </recommendedName>
</protein>
<evidence type="ECO:0000313" key="4">
    <source>
        <dbReference type="EMBL" id="SUJ16454.1"/>
    </source>
</evidence>
<organism evidence="4 5">
    <name type="scientific">Staphylococcus arlettae</name>
    <dbReference type="NCBI Taxonomy" id="29378"/>
    <lineage>
        <taxon>Bacteria</taxon>
        <taxon>Bacillati</taxon>
        <taxon>Bacillota</taxon>
        <taxon>Bacilli</taxon>
        <taxon>Bacillales</taxon>
        <taxon>Staphylococcaceae</taxon>
        <taxon>Staphylococcus</taxon>
    </lineage>
</organism>
<feature type="signal peptide" evidence="2">
    <location>
        <begin position="1"/>
        <end position="18"/>
    </location>
</feature>
<proteinExistence type="predicted"/>
<evidence type="ECO:0000313" key="6">
    <source>
        <dbReference type="Proteomes" id="UP000321598"/>
    </source>
</evidence>
<sequence>MKKLLVIVGCLLFFAASCGNKVDEEFLEGTWISQNDAEGKIIFDGETVKLGENATSQTYAIASDDNGKFNITFQREETGGIETYYFQKESKNKIKVTKAVLDSPSDERLDEKDLNTEYKKEDTGLFSGFFNFLGIVIVLGLLFIIGYLLNKRVKK</sequence>
<dbReference type="EMBL" id="UGZE01000001">
    <property type="protein sequence ID" value="SUJ16454.1"/>
    <property type="molecule type" value="Genomic_DNA"/>
</dbReference>
<evidence type="ECO:0008006" key="7">
    <source>
        <dbReference type="Google" id="ProtNLM"/>
    </source>
</evidence>
<dbReference type="Proteomes" id="UP000254956">
    <property type="component" value="Unassembled WGS sequence"/>
</dbReference>
<dbReference type="PROSITE" id="PS51257">
    <property type="entry name" value="PROKAR_LIPOPROTEIN"/>
    <property type="match status" value="1"/>
</dbReference>